<gene>
    <name evidence="2" type="ORF">EBN03_04135</name>
</gene>
<dbReference type="RefSeq" id="WP_122186430.1">
    <property type="nucleotide sequence ID" value="NZ_RFFH01000001.1"/>
</dbReference>
<evidence type="ECO:0000313" key="2">
    <source>
        <dbReference type="EMBL" id="RMI35454.1"/>
    </source>
</evidence>
<feature type="signal peptide" evidence="1">
    <location>
        <begin position="1"/>
        <end position="29"/>
    </location>
</feature>
<evidence type="ECO:0000313" key="3">
    <source>
        <dbReference type="Proteomes" id="UP000279275"/>
    </source>
</evidence>
<proteinExistence type="predicted"/>
<keyword evidence="3" id="KW-1185">Reference proteome</keyword>
<feature type="chain" id="PRO_5018332747" description="DUF5666 domain-containing protein" evidence="1">
    <location>
        <begin position="30"/>
        <end position="127"/>
    </location>
</feature>
<reference evidence="2 3" key="1">
    <citation type="submission" date="2018-10" db="EMBL/GenBank/DDBJ databases">
        <title>Isolation from cow dung.</title>
        <authorList>
            <person name="Ling L."/>
        </authorList>
    </citation>
    <scope>NUCLEOTIDE SEQUENCE [LARGE SCALE GENOMIC DNA]</scope>
    <source>
        <strain evidence="2 3">NEAU-LL90</strain>
    </source>
</reference>
<comment type="caution">
    <text evidence="2">The sequence shown here is derived from an EMBL/GenBank/DDBJ whole genome shotgun (WGS) entry which is preliminary data.</text>
</comment>
<dbReference type="AlphaFoldDB" id="A0A3M2LDH8"/>
<evidence type="ECO:0008006" key="4">
    <source>
        <dbReference type="Google" id="ProtNLM"/>
    </source>
</evidence>
<accession>A0A3M2LDH8</accession>
<dbReference type="EMBL" id="RFFH01000001">
    <property type="protein sequence ID" value="RMI35454.1"/>
    <property type="molecule type" value="Genomic_DNA"/>
</dbReference>
<evidence type="ECO:0000256" key="1">
    <source>
        <dbReference type="SAM" id="SignalP"/>
    </source>
</evidence>
<keyword evidence="1" id="KW-0732">Signal</keyword>
<sequence length="127" mass="12334">MATVRIFRKLLIAGGLGVALVTAAGPASADPTIDVSGVGPGNVAIDYSCEASAGVAAIDVMVGAPDALAPSATGKQTDVTCDGSQQSTVVTLTGAPISAGQTVQVRAALVDSGDMVVHGQAKVVSLS</sequence>
<name>A0A3M2LDH8_9NOCA</name>
<protein>
    <recommendedName>
        <fullName evidence="4">DUF5666 domain-containing protein</fullName>
    </recommendedName>
</protein>
<dbReference type="OrthoDB" id="4562753at2"/>
<organism evidence="2 3">
    <name type="scientific">Nocardia stercoris</name>
    <dbReference type="NCBI Taxonomy" id="2483361"/>
    <lineage>
        <taxon>Bacteria</taxon>
        <taxon>Bacillati</taxon>
        <taxon>Actinomycetota</taxon>
        <taxon>Actinomycetes</taxon>
        <taxon>Mycobacteriales</taxon>
        <taxon>Nocardiaceae</taxon>
        <taxon>Nocardia</taxon>
    </lineage>
</organism>
<dbReference type="Proteomes" id="UP000279275">
    <property type="component" value="Unassembled WGS sequence"/>
</dbReference>